<sequence length="322" mass="32322">MRLGRPLAAASVMAAAIGASLAASPALAGDSLAFKFAEDQQVIVNPSDTAFSVSGTGCTGKDAAVGIALHTSKGEMSTIVKATPDAEGNWSATLNIPELVKSTGAEAKTDGSDDGWSLVAGCVSYGEEKGQAQQGIAFDDTDVDGTYKITTDENGAQKITVDVKGFSPKEKVTLTLVSKTDSSKTYPVGTLTADDNGNVTGELPAPSNVDDGEYTLTIEGDRYGEGGSSTKTVVVKDHRLDLVENDGNGITDNGGATANPTAPATNGSVNVPASTDATPAASSPTSGKPLAQTGANGLLFGGIAAALVAIGGGALVVRRRKA</sequence>
<dbReference type="Proteomes" id="UP000186769">
    <property type="component" value="Unassembled WGS sequence"/>
</dbReference>
<gene>
    <name evidence="9" type="ORF">BKH15_09345</name>
</gene>
<keyword evidence="4" id="KW-0572">Peptidoglycan-anchor</keyword>
<name>A0A1Q8X5Q0_9ACTO</name>
<dbReference type="Pfam" id="PF00746">
    <property type="entry name" value="Gram_pos_anchor"/>
    <property type="match status" value="1"/>
</dbReference>
<feature type="compositionally biased region" description="Low complexity" evidence="5">
    <location>
        <begin position="253"/>
        <end position="286"/>
    </location>
</feature>
<feature type="signal peptide" evidence="7">
    <location>
        <begin position="1"/>
        <end position="28"/>
    </location>
</feature>
<evidence type="ECO:0000259" key="8">
    <source>
        <dbReference type="PROSITE" id="PS50847"/>
    </source>
</evidence>
<keyword evidence="2" id="KW-0964">Secreted</keyword>
<dbReference type="NCBIfam" id="TIGR01167">
    <property type="entry name" value="LPXTG_anchor"/>
    <property type="match status" value="1"/>
</dbReference>
<feature type="region of interest" description="Disordered" evidence="5">
    <location>
        <begin position="245"/>
        <end position="289"/>
    </location>
</feature>
<dbReference type="InterPro" id="IPR022038">
    <property type="entry name" value="Ig-like_bact"/>
</dbReference>
<dbReference type="AlphaFoldDB" id="A0A1Q8X5Q0"/>
<evidence type="ECO:0000256" key="7">
    <source>
        <dbReference type="SAM" id="SignalP"/>
    </source>
</evidence>
<evidence type="ECO:0000256" key="1">
    <source>
        <dbReference type="ARBA" id="ARBA00022512"/>
    </source>
</evidence>
<evidence type="ECO:0000313" key="10">
    <source>
        <dbReference type="Proteomes" id="UP000186769"/>
    </source>
</evidence>
<dbReference type="EMBL" id="MSKW01000018">
    <property type="protein sequence ID" value="OLO75666.1"/>
    <property type="molecule type" value="Genomic_DNA"/>
</dbReference>
<keyword evidence="6" id="KW-0812">Transmembrane</keyword>
<dbReference type="Pfam" id="PF07523">
    <property type="entry name" value="Big_3"/>
    <property type="match status" value="1"/>
</dbReference>
<feature type="transmembrane region" description="Helical" evidence="6">
    <location>
        <begin position="298"/>
        <end position="317"/>
    </location>
</feature>
<proteinExistence type="predicted"/>
<organism evidence="9 10">
    <name type="scientific">Actinomyces oris</name>
    <dbReference type="NCBI Taxonomy" id="544580"/>
    <lineage>
        <taxon>Bacteria</taxon>
        <taxon>Bacillati</taxon>
        <taxon>Actinomycetota</taxon>
        <taxon>Actinomycetes</taxon>
        <taxon>Actinomycetales</taxon>
        <taxon>Actinomycetaceae</taxon>
        <taxon>Actinomyces</taxon>
    </lineage>
</organism>
<evidence type="ECO:0000256" key="3">
    <source>
        <dbReference type="ARBA" id="ARBA00022729"/>
    </source>
</evidence>
<dbReference type="PROSITE" id="PS50847">
    <property type="entry name" value="GRAM_POS_ANCHORING"/>
    <property type="match status" value="1"/>
</dbReference>
<reference evidence="9 10" key="1">
    <citation type="submission" date="2016-12" db="EMBL/GenBank/DDBJ databases">
        <title>Genomic comparison of strains in the 'Actinomyces naeslundii' group.</title>
        <authorList>
            <person name="Mughal S.R."/>
            <person name="Do T."/>
            <person name="Gilbert S.C."/>
            <person name="Witherden E.A."/>
            <person name="Didelot X."/>
            <person name="Beighton D."/>
        </authorList>
    </citation>
    <scope>NUCLEOTIDE SEQUENCE [LARGE SCALE GENOMIC DNA]</scope>
    <source>
        <strain evidence="9 10">G53E</strain>
    </source>
</reference>
<dbReference type="InterPro" id="IPR019931">
    <property type="entry name" value="LPXTG_anchor"/>
</dbReference>
<comment type="caution">
    <text evidence="9">The sequence shown here is derived from an EMBL/GenBank/DDBJ whole genome shotgun (WGS) entry which is preliminary data.</text>
</comment>
<keyword evidence="1" id="KW-0134">Cell wall</keyword>
<keyword evidence="6" id="KW-1133">Transmembrane helix</keyword>
<feature type="domain" description="Gram-positive cocci surface proteins LPxTG" evidence="8">
    <location>
        <begin position="290"/>
        <end position="322"/>
    </location>
</feature>
<accession>A0A1Q8X5Q0</accession>
<evidence type="ECO:0000256" key="5">
    <source>
        <dbReference type="SAM" id="MobiDB-lite"/>
    </source>
</evidence>
<protein>
    <submittedName>
        <fullName evidence="9">Peptidase</fullName>
    </submittedName>
</protein>
<keyword evidence="3 7" id="KW-0732">Signal</keyword>
<keyword evidence="6" id="KW-0472">Membrane</keyword>
<evidence type="ECO:0000313" key="9">
    <source>
        <dbReference type="EMBL" id="OLO75666.1"/>
    </source>
</evidence>
<feature type="chain" id="PRO_5012050863" evidence="7">
    <location>
        <begin position="29"/>
        <end position="322"/>
    </location>
</feature>
<evidence type="ECO:0000256" key="4">
    <source>
        <dbReference type="ARBA" id="ARBA00023088"/>
    </source>
</evidence>
<evidence type="ECO:0000256" key="6">
    <source>
        <dbReference type="SAM" id="Phobius"/>
    </source>
</evidence>
<dbReference type="RefSeq" id="WP_075415080.1">
    <property type="nucleotide sequence ID" value="NZ_MSKW01000018.1"/>
</dbReference>
<evidence type="ECO:0000256" key="2">
    <source>
        <dbReference type="ARBA" id="ARBA00022525"/>
    </source>
</evidence>